<evidence type="ECO:0000313" key="2">
    <source>
        <dbReference type="EMBL" id="EBL4739063.1"/>
    </source>
</evidence>
<reference evidence="44" key="7">
    <citation type="submission" date="2020-04" db="EMBL/GenBank/DDBJ databases">
        <title>The Salmonella enterica Resistant Infantis in Poultry (RIP) Clone Continues to Spread and Recombine in the United States.</title>
        <authorList>
            <person name="Tyson G.H."/>
            <person name="Li C."/>
            <person name="Harrison L."/>
            <person name="Martin G."/>
            <person name="Hsu C.-H."/>
            <person name="Tate H."/>
            <person name="Tran T.-T.T."/>
            <person name="Strain E."/>
            <person name="Zhao S."/>
        </authorList>
    </citation>
    <scope>NUCLEOTIDE SEQUENCE</scope>
    <source>
        <strain evidence="44">CVM N17S976</strain>
    </source>
</reference>
<evidence type="ECO:0000259" key="1">
    <source>
        <dbReference type="Pfam" id="PF13392"/>
    </source>
</evidence>
<dbReference type="InterPro" id="IPR044925">
    <property type="entry name" value="His-Me_finger_sf"/>
</dbReference>
<dbReference type="EMBL" id="AAIGEA010000049">
    <property type="protein sequence ID" value="ECD8867102.1"/>
    <property type="molecule type" value="Genomic_DNA"/>
</dbReference>
<dbReference type="EMBL" id="AALSGV010000043">
    <property type="protein sequence ID" value="EDC8474283.1"/>
    <property type="molecule type" value="Genomic_DNA"/>
</dbReference>
<dbReference type="EMBL" id="AAHTGE010000038">
    <property type="protein sequence ID" value="ECA0964596.1"/>
    <property type="molecule type" value="Genomic_DNA"/>
</dbReference>
<dbReference type="EMBL" id="AAKLIB010000088">
    <property type="protein sequence ID" value="ECS9814853.1"/>
    <property type="molecule type" value="Genomic_DNA"/>
</dbReference>
<evidence type="ECO:0000313" key="26">
    <source>
        <dbReference type="EMBL" id="ECU2848377.1"/>
    </source>
</evidence>
<dbReference type="GO" id="GO:0004519">
    <property type="term" value="F:endonuclease activity"/>
    <property type="evidence" value="ECO:0007669"/>
    <property type="project" value="UniProtKB-KW"/>
</dbReference>
<keyword evidence="18" id="KW-0378">Hydrolase</keyword>
<dbReference type="EMBL" id="AAGHRN010000072">
    <property type="protein sequence ID" value="EBO1800565.1"/>
    <property type="molecule type" value="Genomic_DNA"/>
</dbReference>
<dbReference type="EMBL" id="AAMEVE010000042">
    <property type="protein sequence ID" value="EDG6336802.1"/>
    <property type="molecule type" value="Genomic_DNA"/>
</dbReference>
<evidence type="ECO:0000313" key="27">
    <source>
        <dbReference type="EMBL" id="ECV0379137.1"/>
    </source>
</evidence>
<dbReference type="Gene3D" id="3.90.75.20">
    <property type="match status" value="1"/>
</dbReference>
<evidence type="ECO:0000313" key="39">
    <source>
        <dbReference type="EMBL" id="EDH4948443.1"/>
    </source>
</evidence>
<evidence type="ECO:0000313" key="11">
    <source>
        <dbReference type="EMBL" id="EBZ3768282.1"/>
    </source>
</evidence>
<evidence type="ECO:0000313" key="10">
    <source>
        <dbReference type="EMBL" id="EBZ3641153.1"/>
    </source>
</evidence>
<dbReference type="EMBL" id="AAGHXE010000158">
    <property type="protein sequence ID" value="EBO2482009.1"/>
    <property type="molecule type" value="Genomic_DNA"/>
</dbReference>
<dbReference type="EMBL" id="AAMIZD010000046">
    <property type="protein sequence ID" value="EDH8389834.1"/>
    <property type="molecule type" value="Genomic_DNA"/>
</dbReference>
<reference evidence="42" key="6">
    <citation type="submission" date="2019-10" db="EMBL/GenBank/DDBJ databases">
        <authorList>
            <consortium name="NCBI Pathogen Detection Project"/>
        </authorList>
    </citation>
    <scope>NUCLEOTIDE SEQUENCE</scope>
    <source>
        <strain evidence="42">13-3055</strain>
        <strain evidence="43">14026835_human_pESI_CTX_M65_2014</strain>
    </source>
</reference>
<evidence type="ECO:0000313" key="12">
    <source>
        <dbReference type="EMBL" id="ECA0964596.1"/>
    </source>
</evidence>
<feature type="domain" description="HNH nuclease" evidence="1">
    <location>
        <begin position="70"/>
        <end position="109"/>
    </location>
</feature>
<dbReference type="EMBL" id="AAKPLR010000086">
    <property type="protein sequence ID" value="ECU2848377.1"/>
    <property type="molecule type" value="Genomic_DNA"/>
</dbReference>
<dbReference type="EMBL" id="AAKOUH010000127">
    <property type="protein sequence ID" value="ECU0730007.1"/>
    <property type="molecule type" value="Genomic_DNA"/>
</dbReference>
<dbReference type="EMBL" id="AAKSWS010000038">
    <property type="protein sequence ID" value="ECV0379137.1"/>
    <property type="molecule type" value="Genomic_DNA"/>
</dbReference>
<dbReference type="EMBL" id="AALOZA010000040">
    <property type="protein sequence ID" value="EDB8897711.1"/>
    <property type="molecule type" value="Genomic_DNA"/>
</dbReference>
<dbReference type="EMBL" id="AAMKJR010000042">
    <property type="protein sequence ID" value="EDI2673996.1"/>
    <property type="molecule type" value="Genomic_DNA"/>
</dbReference>
<evidence type="ECO:0000313" key="20">
    <source>
        <dbReference type="EMBL" id="ECT3917399.1"/>
    </source>
</evidence>
<organism evidence="18">
    <name type="scientific">Salmonella infantis</name>
    <dbReference type="NCBI Taxonomy" id="595"/>
    <lineage>
        <taxon>Bacteria</taxon>
        <taxon>Pseudomonadati</taxon>
        <taxon>Pseudomonadota</taxon>
        <taxon>Gammaproteobacteria</taxon>
        <taxon>Enterobacterales</taxon>
        <taxon>Enterobacteriaceae</taxon>
        <taxon>Salmonella</taxon>
    </lineage>
</organism>
<evidence type="ECO:0000313" key="19">
    <source>
        <dbReference type="EMBL" id="ECT1142926.1"/>
    </source>
</evidence>
<dbReference type="EMBL" id="AAGKAB010000074">
    <property type="protein sequence ID" value="EBO9088176.1"/>
    <property type="molecule type" value="Genomic_DNA"/>
</dbReference>
<reference evidence="39" key="3">
    <citation type="submission" date="2018-07" db="EMBL/GenBank/DDBJ databases">
        <authorList>
            <consortium name="PulseNet: The National Subtyping Network for Foodborne Disease Surveillance"/>
            <person name="Tarr C.L."/>
            <person name="Trees E."/>
            <person name="Katz L.S."/>
            <person name="Carleton-Romer H.A."/>
            <person name="Stroika S."/>
            <person name="Kucerova Z."/>
            <person name="Roache K.F."/>
            <person name="Sabol A.L."/>
            <person name="Besser J."/>
            <person name="Gerner-Smidt P."/>
        </authorList>
    </citation>
    <scope>NUCLEOTIDE SEQUENCE</scope>
    <source>
        <strain evidence="39">PNUSAS013018</strain>
    </source>
</reference>
<evidence type="ECO:0000313" key="36">
    <source>
        <dbReference type="EMBL" id="EDC8474283.1"/>
    </source>
</evidence>
<evidence type="ECO:0000313" key="34">
    <source>
        <dbReference type="EMBL" id="EDB8897711.1"/>
    </source>
</evidence>
<evidence type="ECO:0000313" key="6">
    <source>
        <dbReference type="EMBL" id="EBO8483281.1"/>
    </source>
</evidence>
<evidence type="ECO:0000313" key="43">
    <source>
        <dbReference type="EMBL" id="HAF0041813.1"/>
    </source>
</evidence>
<evidence type="ECO:0000313" key="4">
    <source>
        <dbReference type="EMBL" id="EBO1800565.1"/>
    </source>
</evidence>
<evidence type="ECO:0000313" key="13">
    <source>
        <dbReference type="EMBL" id="ECA3974265.1"/>
    </source>
</evidence>
<evidence type="ECO:0000313" key="28">
    <source>
        <dbReference type="EMBL" id="ECV1009415.1"/>
    </source>
</evidence>
<evidence type="ECO:0000313" key="30">
    <source>
        <dbReference type="EMBL" id="ECV5413579.1"/>
    </source>
</evidence>
<dbReference type="EMBL" id="AAKOZE010000114">
    <property type="protein sequence ID" value="ECU1307491.1"/>
    <property type="molecule type" value="Genomic_DNA"/>
</dbReference>
<proteinExistence type="predicted"/>
<evidence type="ECO:0000313" key="8">
    <source>
        <dbReference type="EMBL" id="EBO8932907.1"/>
    </source>
</evidence>
<evidence type="ECO:0000313" key="35">
    <source>
        <dbReference type="EMBL" id="EDB8944513.1"/>
    </source>
</evidence>
<dbReference type="EMBL" id="AAMETK010000038">
    <property type="protein sequence ID" value="EDG6141223.1"/>
    <property type="molecule type" value="Genomic_DNA"/>
</dbReference>
<evidence type="ECO:0000313" key="14">
    <source>
        <dbReference type="EMBL" id="ECB2704501.1"/>
    </source>
</evidence>
<evidence type="ECO:0000313" key="22">
    <source>
        <dbReference type="EMBL" id="ECU0851588.1"/>
    </source>
</evidence>
<dbReference type="EMBL" id="CP052801">
    <property type="protein sequence ID" value="QJV32459.1"/>
    <property type="molecule type" value="Genomic_DNA"/>
</dbReference>
<evidence type="ECO:0000313" key="29">
    <source>
        <dbReference type="EMBL" id="ECV3265419.1"/>
    </source>
</evidence>
<dbReference type="EMBL" id="AAGJYK010000077">
    <property type="protein sequence ID" value="EBO8904973.1"/>
    <property type="molecule type" value="Genomic_DNA"/>
</dbReference>
<name>A0A3U9DRQ0_SALIN</name>
<dbReference type="EMBL" id="AAKLTB010000142">
    <property type="protein sequence ID" value="ECT1142926.1"/>
    <property type="molecule type" value="Genomic_DNA"/>
</dbReference>
<dbReference type="EMBL" id="AALOYY010000045">
    <property type="protein sequence ID" value="EDB8864794.1"/>
    <property type="molecule type" value="Genomic_DNA"/>
</dbReference>
<keyword evidence="18" id="KW-0255">Endonuclease</keyword>
<dbReference type="EMBL" id="AAKSCF010000059">
    <property type="protein sequence ID" value="ECV3265419.1"/>
    <property type="molecule type" value="Genomic_DNA"/>
</dbReference>
<dbReference type="EMBL" id="AAGJYV010000061">
    <property type="protein sequence ID" value="EBO8932907.1"/>
    <property type="molecule type" value="Genomic_DNA"/>
</dbReference>
<evidence type="ECO:0000313" key="38">
    <source>
        <dbReference type="EMBL" id="EDG6336802.1"/>
    </source>
</evidence>
<evidence type="ECO:0000313" key="32">
    <source>
        <dbReference type="EMBL" id="ECZ8878248.1"/>
    </source>
</evidence>
<evidence type="ECO:0000313" key="5">
    <source>
        <dbReference type="EMBL" id="EBO2482009.1"/>
    </source>
</evidence>
<dbReference type="EMBL" id="AAKSRR010000067">
    <property type="protein sequence ID" value="ECV1009415.1"/>
    <property type="molecule type" value="Genomic_DNA"/>
</dbReference>
<evidence type="ECO:0000313" key="44">
    <source>
        <dbReference type="EMBL" id="QJV32459.1"/>
    </source>
</evidence>
<reference evidence="42" key="1">
    <citation type="journal article" date="2018" name="Genome Biol.">
        <title>SKESA: strategic k-mer extension for scrupulous assemblies.</title>
        <authorList>
            <person name="Souvorov A."/>
            <person name="Agarwala R."/>
            <person name="Lipman D.J."/>
        </authorList>
    </citation>
    <scope>NUCLEOTIDE SEQUENCE</scope>
    <source>
        <strain evidence="42">13-3055</strain>
        <strain evidence="43">14026835_human_pESI_CTX_M65_2014</strain>
    </source>
</reference>
<sequence length="177" mass="20198">MDLTQVSVREILHYNPVSGDFYWKPRAKHLFADNRAALTWNKKYPGKKAGSPDNKGYLRINIGGKKFKSHRLAWLYVHGYWPDVIDHINGVKDDNRISNLRSVSFKENMKNMPLKSSSSTGVTGVEARKEHGFYVASITVDGKRKYLGSFKLLDDAKQARKEANALYGFHENHGRSQ</sequence>
<dbReference type="EMBL" id="AAKSJL010000072">
    <property type="protein sequence ID" value="ECV5413579.1"/>
    <property type="molecule type" value="Genomic_DNA"/>
</dbReference>
<dbReference type="EMBL" id="AAKOVI010000100">
    <property type="protein sequence ID" value="ECU0851588.1"/>
    <property type="molecule type" value="Genomic_DNA"/>
</dbReference>
<evidence type="ECO:0000313" key="7">
    <source>
        <dbReference type="EMBL" id="EBO8904973.1"/>
    </source>
</evidence>
<evidence type="ECO:0000313" key="41">
    <source>
        <dbReference type="EMBL" id="EDI2673996.1"/>
    </source>
</evidence>
<evidence type="ECO:0000313" key="25">
    <source>
        <dbReference type="EMBL" id="ECU1307491.1"/>
    </source>
</evidence>
<dbReference type="EMBL" id="AAMHVA010000076">
    <property type="protein sequence ID" value="EDH4948443.1"/>
    <property type="molecule type" value="Genomic_DNA"/>
</dbReference>
<reference evidence="15" key="4">
    <citation type="submission" date="2019-03" db="EMBL/GenBank/DDBJ databases">
        <authorList>
            <person name="Ashton P.M."/>
            <person name="Dallman T."/>
            <person name="Nair S."/>
            <person name="De Pinna E."/>
            <person name="Peters T."/>
            <person name="Grant K."/>
        </authorList>
    </citation>
    <scope>NUCLEOTIDE SEQUENCE</scope>
    <source>
        <strain evidence="15">707098</strain>
    </source>
</reference>
<dbReference type="EMBL" id="AAHXAP010000085">
    <property type="protein sequence ID" value="ECB2704501.1"/>
    <property type="molecule type" value="Genomic_DNA"/>
</dbReference>
<dbReference type="EMBL" id="AAHUFL010000063">
    <property type="protein sequence ID" value="ECA3974265.1"/>
    <property type="molecule type" value="Genomic_DNA"/>
</dbReference>
<dbReference type="InterPro" id="IPR003615">
    <property type="entry name" value="HNH_nuc"/>
</dbReference>
<dbReference type="AlphaFoldDB" id="A0A3U9DRQ0"/>
<dbReference type="EMBL" id="AALIFF010000065">
    <property type="protein sequence ID" value="ECZ8878248.1"/>
    <property type="molecule type" value="Genomic_DNA"/>
</dbReference>
<evidence type="ECO:0000313" key="23">
    <source>
        <dbReference type="EMBL" id="ECU0931796.1"/>
    </source>
</evidence>
<evidence type="ECO:0000313" key="40">
    <source>
        <dbReference type="EMBL" id="EDH8389834.1"/>
    </source>
</evidence>
<evidence type="ECO:0000313" key="33">
    <source>
        <dbReference type="EMBL" id="EDB8864794.1"/>
    </source>
</evidence>
<accession>A0A3U9DRQ0</accession>
<protein>
    <submittedName>
        <fullName evidence="18">HNH endonuclease</fullName>
    </submittedName>
</protein>
<evidence type="ECO:0000313" key="16">
    <source>
        <dbReference type="EMBL" id="ECK9185665.1"/>
    </source>
</evidence>
<dbReference type="EMBL" id="AAKOVZ010000088">
    <property type="protein sequence ID" value="ECU0931796.1"/>
    <property type="molecule type" value="Genomic_DNA"/>
</dbReference>
<evidence type="ECO:0000313" key="15">
    <source>
        <dbReference type="EMBL" id="ECD8867102.1"/>
    </source>
</evidence>
<dbReference type="Proteomes" id="UP000839930">
    <property type="component" value="Unassembled WGS sequence"/>
</dbReference>
<evidence type="ECO:0000313" key="18">
    <source>
        <dbReference type="EMBL" id="ECS9814853.1"/>
    </source>
</evidence>
<dbReference type="EMBL" id="AAFZEX010000078">
    <property type="protein sequence ID" value="EBL4739063.1"/>
    <property type="molecule type" value="Genomic_DNA"/>
</dbReference>
<evidence type="ECO:0000313" key="21">
    <source>
        <dbReference type="EMBL" id="ECU0730007.1"/>
    </source>
</evidence>
<gene>
    <name evidence="31" type="ORF">AVV94_24305</name>
    <name evidence="32" type="ORF">AYO59_24425</name>
    <name evidence="37" type="ORF">B7096_24245</name>
    <name evidence="38" type="ORF">B7906_24280</name>
    <name evidence="33" type="ORF">BCO02_24350</name>
    <name evidence="34" type="ORF">BCO11_24345</name>
    <name evidence="35" type="ORF">BCO24_24400</name>
    <name evidence="36" type="ORF">BKZ14_24385</name>
    <name evidence="39" type="ORF">CBY70_24220</name>
    <name evidence="40" type="ORF">CCQ00_24225</name>
    <name evidence="41" type="ORF">CDE48_24275</name>
    <name evidence="27" type="ORF">D3L91_22995</name>
    <name evidence="20" type="ORF">D4Q57_24695</name>
    <name evidence="6" type="ORF">D6191_23785</name>
    <name evidence="44" type="ORF">D7G23_07095</name>
    <name evidence="21" type="ORF">DK644_24700</name>
    <name evidence="22" type="ORF">DK658_24775</name>
    <name evidence="17" type="ORF">DKR80_25175</name>
    <name evidence="23" type="ORF">DML76_25055</name>
    <name evidence="24" type="ORF">DML78_24885</name>
    <name evidence="25" type="ORF">DN939_24745</name>
    <name evidence="18" type="ORF">DNT91_25090</name>
    <name evidence="29" type="ORF">DOG78_25295</name>
    <name evidence="19" type="ORF">DTE60_24610</name>
    <name evidence="30" type="ORF">DUG45_25145</name>
    <name evidence="26" type="ORF">DVE59_25020</name>
    <name evidence="28" type="ORF">DZ830_25360</name>
    <name evidence="15" type="ORF">E4A09_24320</name>
    <name evidence="7" type="ORF">E4S80_24120</name>
    <name evidence="8" type="ORF">E7893_23960</name>
    <name evidence="5" type="ORF">E9406_23730</name>
    <name evidence="10" type="ORF">EAY49_24835</name>
    <name evidence="11" type="ORF">EAY59_24870</name>
    <name evidence="12" type="ORF">EI356_24880</name>
    <name evidence="13" type="ORF">EKK94_24795</name>
    <name evidence="3" type="ORF">EQ866_24215</name>
    <name evidence="14" type="ORF">EVX96_24660</name>
    <name evidence="4" type="ORF">EX903_24375</name>
    <name evidence="9" type="ORF">FA731_24085</name>
    <name evidence="16" type="ORF">FD413_24165</name>
    <name evidence="2" type="ORF">FDA00_24320</name>
    <name evidence="43" type="ORF">G4217_004896</name>
    <name evidence="42" type="ORF">GDL33_24475</name>
</gene>
<dbReference type="SUPFAM" id="SSF54060">
    <property type="entry name" value="His-Me finger endonucleases"/>
    <property type="match status" value="1"/>
</dbReference>
<evidence type="ECO:0000313" key="17">
    <source>
        <dbReference type="EMBL" id="ECS9071749.1"/>
    </source>
</evidence>
<dbReference type="EMBL" id="DAATTM010000043">
    <property type="protein sequence ID" value="HAF0041813.1"/>
    <property type="molecule type" value="Genomic_DNA"/>
</dbReference>
<evidence type="ECO:0000313" key="37">
    <source>
        <dbReference type="EMBL" id="EDG6141223.1"/>
    </source>
</evidence>
<dbReference type="EMBL" id="AAKMPT010000102">
    <property type="protein sequence ID" value="ECT3917399.1"/>
    <property type="molecule type" value="Genomic_DNA"/>
</dbReference>
<evidence type="ECO:0000313" key="24">
    <source>
        <dbReference type="EMBL" id="ECU0950862.1"/>
    </source>
</evidence>
<dbReference type="Pfam" id="PF13392">
    <property type="entry name" value="HNH_3"/>
    <property type="match status" value="1"/>
</dbReference>
<dbReference type="EMBL" id="AAHQXU010000101">
    <property type="protein sequence ID" value="EBZ3768282.1"/>
    <property type="molecule type" value="Genomic_DNA"/>
</dbReference>
<dbReference type="EMBL" id="AALGHN010000039">
    <property type="protein sequence ID" value="ECY9479651.1"/>
    <property type="molecule type" value="Genomic_DNA"/>
</dbReference>
<evidence type="ECO:0000313" key="9">
    <source>
        <dbReference type="EMBL" id="EBO9088176.1"/>
    </source>
</evidence>
<evidence type="ECO:0000313" key="31">
    <source>
        <dbReference type="EMBL" id="ECY9479651.1"/>
    </source>
</evidence>
<dbReference type="EMBL" id="AAKLCC010000086">
    <property type="protein sequence ID" value="ECS9071749.1"/>
    <property type="molecule type" value="Genomic_DNA"/>
</dbReference>
<evidence type="ECO:0000313" key="3">
    <source>
        <dbReference type="EMBL" id="EBM7866524.1"/>
    </source>
</evidence>
<evidence type="ECO:0000313" key="42">
    <source>
        <dbReference type="EMBL" id="HAA0876519.1"/>
    </source>
</evidence>
<dbReference type="EMBL" id="AAKOWC010000112">
    <property type="protein sequence ID" value="ECU0950862.1"/>
    <property type="molecule type" value="Genomic_DNA"/>
</dbReference>
<reference evidence="18" key="2">
    <citation type="submission" date="2018-06" db="EMBL/GenBank/DDBJ databases">
        <authorList>
            <consortium name="GenomeTrakr network: Whole genome sequencing for foodborne pathogen traceback"/>
        </authorList>
    </citation>
    <scope>NUCLEOTIDE SEQUENCE</scope>
    <source>
        <strain evidence="33">CFSAN037700</strain>
        <strain evidence="34">CFSAN037709</strain>
        <strain evidence="35">CFSAN037722</strain>
        <strain evidence="17">FSIS11809892</strain>
        <strain evidence="22">FSIS11809959</strain>
        <strain evidence="23">FSIS11810047</strain>
        <strain evidence="24">FSIS11810049</strain>
        <strain evidence="18">FSIS11810308</strain>
        <strain evidence="30">FSIS11811714</strain>
        <strain evidence="27">FSIS11812793</strain>
        <strain evidence="6">FSIS11813724</strain>
        <strain evidence="11">FSIS11814551</strain>
        <strain evidence="10">FSIS11814560</strain>
        <strain evidence="5">FSIS11919895</strain>
        <strain evidence="2">FSIS11920420</strain>
        <strain evidence="16">FSIS11920791</strain>
        <strain evidence="31">FSIS1505305</strain>
        <strain evidence="36">FSIS1607987</strain>
        <strain evidence="37">FSIS1700006</strain>
        <strain evidence="40">FSIS1701215</strain>
        <strain evidence="41">FSIS1701557</strain>
        <strain evidence="38">FSIS1710673</strain>
        <strain evidence="21">FSIS21821670</strain>
        <strain evidence="25">FSIS21821799</strain>
        <strain evidence="28">FSIS21821917</strain>
        <strain evidence="20">FSIS21822115</strain>
        <strain evidence="13">FSIS21823005</strain>
        <strain evidence="14">FSIS21923374</strain>
        <strain evidence="8">FSIS21923917</strain>
        <strain evidence="29">FSIS31800552</strain>
        <strain evidence="19">FSIS31800621</strain>
        <strain evidence="26">FSIS31800750</strain>
        <strain evidence="12">FSIS31801318</strain>
        <strain evidence="3">FSIS31901417</strain>
        <strain evidence="4">FSIS31901572</strain>
        <strain evidence="9">FSIS31901849</strain>
    </source>
</reference>
<dbReference type="EMBL" id="AAJEAI010000046">
    <property type="protein sequence ID" value="ECK9185665.1"/>
    <property type="molecule type" value="Genomic_DNA"/>
</dbReference>
<reference evidence="7" key="5">
    <citation type="submission" date="2019-06" db="EMBL/GenBank/DDBJ databases">
        <authorList>
            <consortium name="NARMS: The National Antimicrobial Resistance Monitoring System"/>
        </authorList>
    </citation>
    <scope>NUCLEOTIDE SEQUENCE</scope>
    <source>
        <strain evidence="7">FSIS11919428</strain>
        <strain evidence="32">FSIS1605484</strain>
    </source>
</reference>
<dbReference type="EMBL" id="AAGDRP010000047">
    <property type="protein sequence ID" value="EBM7866524.1"/>
    <property type="molecule type" value="Genomic_DNA"/>
</dbReference>
<dbReference type="RefSeq" id="WP_058649971.1">
    <property type="nucleotide sequence ID" value="NZ_CP016406.1"/>
</dbReference>
<dbReference type="EMBL" id="AALOZJ010000050">
    <property type="protein sequence ID" value="EDB8944513.1"/>
    <property type="molecule type" value="Genomic_DNA"/>
</dbReference>
<keyword evidence="18" id="KW-0540">Nuclease</keyword>
<dbReference type="EMBL" id="AAGJUI010000117">
    <property type="protein sequence ID" value="EBO8483281.1"/>
    <property type="molecule type" value="Genomic_DNA"/>
</dbReference>
<dbReference type="EMBL" id="AAHQWV010000075">
    <property type="protein sequence ID" value="EBZ3641153.1"/>
    <property type="molecule type" value="Genomic_DNA"/>
</dbReference>
<dbReference type="EMBL" id="DAAAKK010000042">
    <property type="protein sequence ID" value="HAA0876519.1"/>
    <property type="molecule type" value="Genomic_DNA"/>
</dbReference>